<evidence type="ECO:0000256" key="1">
    <source>
        <dbReference type="SAM" id="MobiDB-lite"/>
    </source>
</evidence>
<evidence type="ECO:0000313" key="3">
    <source>
        <dbReference type="Proteomes" id="UP000190787"/>
    </source>
</evidence>
<dbReference type="Proteomes" id="UP000190787">
    <property type="component" value="Unassembled WGS sequence"/>
</dbReference>
<gene>
    <name evidence="2" type="ORF">BMI91_03780</name>
</gene>
<protein>
    <submittedName>
        <fullName evidence="2">Uncharacterized protein</fullName>
    </submittedName>
</protein>
<dbReference type="EMBL" id="MPZV01000001">
    <property type="protein sequence ID" value="OOY25538.1"/>
    <property type="molecule type" value="Genomic_DNA"/>
</dbReference>
<feature type="compositionally biased region" description="Basic and acidic residues" evidence="1">
    <location>
        <begin position="63"/>
        <end position="72"/>
    </location>
</feature>
<comment type="caution">
    <text evidence="2">The sequence shown here is derived from an EMBL/GenBank/DDBJ whole genome shotgun (WGS) entry which is preliminary data.</text>
</comment>
<organism evidence="2 3">
    <name type="scientific">Thioclava sediminum</name>
    <dbReference type="NCBI Taxonomy" id="1915319"/>
    <lineage>
        <taxon>Bacteria</taxon>
        <taxon>Pseudomonadati</taxon>
        <taxon>Pseudomonadota</taxon>
        <taxon>Alphaproteobacteria</taxon>
        <taxon>Rhodobacterales</taxon>
        <taxon>Paracoccaceae</taxon>
        <taxon>Thioclava</taxon>
    </lineage>
</organism>
<feature type="compositionally biased region" description="Basic and acidic residues" evidence="1">
    <location>
        <begin position="24"/>
        <end position="34"/>
    </location>
</feature>
<feature type="region of interest" description="Disordered" evidence="1">
    <location>
        <begin position="1"/>
        <end position="72"/>
    </location>
</feature>
<name>A0ABX3N109_9RHOB</name>
<accession>A0ABX3N109</accession>
<evidence type="ECO:0000313" key="2">
    <source>
        <dbReference type="EMBL" id="OOY25538.1"/>
    </source>
</evidence>
<proteinExistence type="predicted"/>
<keyword evidence="3" id="KW-1185">Reference proteome</keyword>
<sequence length="72" mass="8023">MRDPELLSQRSESLSDEATLRTTEGPRRNMHDRQSAQTAADNGANDRHGLQGIGFQQEGEMADPGRFERPTP</sequence>
<reference evidence="2 3" key="1">
    <citation type="submission" date="2016-11" db="EMBL/GenBank/DDBJ databases">
        <title>A multilocus sequence analysis scheme for characterization of bacteria in the genus Thioclava.</title>
        <authorList>
            <person name="Liu Y."/>
            <person name="Shao Z."/>
        </authorList>
    </citation>
    <scope>NUCLEOTIDE SEQUENCE [LARGE SCALE GENOMIC DNA]</scope>
    <source>
        <strain evidence="2 3">TAW-CT134</strain>
    </source>
</reference>